<dbReference type="Proteomes" id="UP000886611">
    <property type="component" value="Unassembled WGS sequence"/>
</dbReference>
<name>A0A8X7WXZ7_POLSE</name>
<sequence length="112" mass="12761">MQLMLVDQKEFLQLLIQDLQYRRIFEGKENEKYLRCDKAAEHTDLQLLFSKALANDEYFTIGRIIAVSLIHGGPGPQFLSPNLVNYIVGTGEISPSIEDISDPDIHKMLLKV</sequence>
<dbReference type="GO" id="GO:0004842">
    <property type="term" value="F:ubiquitin-protein transferase activity"/>
    <property type="evidence" value="ECO:0007669"/>
    <property type="project" value="InterPro"/>
</dbReference>
<accession>A0A8X7WXZ7</accession>
<organism evidence="1 2">
    <name type="scientific">Polypterus senegalus</name>
    <name type="common">Senegal bichir</name>
    <dbReference type="NCBI Taxonomy" id="55291"/>
    <lineage>
        <taxon>Eukaryota</taxon>
        <taxon>Metazoa</taxon>
        <taxon>Chordata</taxon>
        <taxon>Craniata</taxon>
        <taxon>Vertebrata</taxon>
        <taxon>Euteleostomi</taxon>
        <taxon>Actinopterygii</taxon>
        <taxon>Polypteriformes</taxon>
        <taxon>Polypteridae</taxon>
        <taxon>Polypterus</taxon>
    </lineage>
</organism>
<comment type="caution">
    <text evidence="1">The sequence shown here is derived from an EMBL/GenBank/DDBJ whole genome shotgun (WGS) entry which is preliminary data.</text>
</comment>
<dbReference type="InterPro" id="IPR035983">
    <property type="entry name" value="Hect_E3_ubiquitin_ligase"/>
</dbReference>
<keyword evidence="2" id="KW-1185">Reference proteome</keyword>
<proteinExistence type="predicted"/>
<dbReference type="EMBL" id="JAATIS010008116">
    <property type="protein sequence ID" value="KAG2457928.1"/>
    <property type="molecule type" value="Genomic_DNA"/>
</dbReference>
<feature type="non-terminal residue" evidence="1">
    <location>
        <position position="112"/>
    </location>
</feature>
<dbReference type="AlphaFoldDB" id="A0A8X7WXZ7"/>
<gene>
    <name evidence="1" type="primary">G2e3_5</name>
    <name evidence="1" type="ORF">GTO96_0020147</name>
</gene>
<dbReference type="SUPFAM" id="SSF56204">
    <property type="entry name" value="Hect, E3 ligase catalytic domain"/>
    <property type="match status" value="1"/>
</dbReference>
<dbReference type="GO" id="GO:0016874">
    <property type="term" value="F:ligase activity"/>
    <property type="evidence" value="ECO:0007669"/>
    <property type="project" value="UniProtKB-KW"/>
</dbReference>
<reference evidence="1 2" key="1">
    <citation type="journal article" date="2021" name="Cell">
        <title>Tracing the genetic footprints of vertebrate landing in non-teleost ray-finned fishes.</title>
        <authorList>
            <person name="Bi X."/>
            <person name="Wang K."/>
            <person name="Yang L."/>
            <person name="Pan H."/>
            <person name="Jiang H."/>
            <person name="Wei Q."/>
            <person name="Fang M."/>
            <person name="Yu H."/>
            <person name="Zhu C."/>
            <person name="Cai Y."/>
            <person name="He Y."/>
            <person name="Gan X."/>
            <person name="Zeng H."/>
            <person name="Yu D."/>
            <person name="Zhu Y."/>
            <person name="Jiang H."/>
            <person name="Qiu Q."/>
            <person name="Yang H."/>
            <person name="Zhang Y.E."/>
            <person name="Wang W."/>
            <person name="Zhu M."/>
            <person name="He S."/>
            <person name="Zhang G."/>
        </authorList>
    </citation>
    <scope>NUCLEOTIDE SEQUENCE [LARGE SCALE GENOMIC DNA]</scope>
    <source>
        <strain evidence="1">Bchr_013</strain>
    </source>
</reference>
<dbReference type="Gene3D" id="3.90.1750.10">
    <property type="entry name" value="Hect, E3 ligase catalytic domains"/>
    <property type="match status" value="1"/>
</dbReference>
<protein>
    <submittedName>
        <fullName evidence="1">G2E3 ligase</fullName>
    </submittedName>
</protein>
<evidence type="ECO:0000313" key="1">
    <source>
        <dbReference type="EMBL" id="KAG2457928.1"/>
    </source>
</evidence>
<evidence type="ECO:0000313" key="2">
    <source>
        <dbReference type="Proteomes" id="UP000886611"/>
    </source>
</evidence>
<feature type="non-terminal residue" evidence="1">
    <location>
        <position position="1"/>
    </location>
</feature>
<keyword evidence="1" id="KW-0436">Ligase</keyword>